<evidence type="ECO:0000256" key="1">
    <source>
        <dbReference type="ARBA" id="ARBA00003236"/>
    </source>
</evidence>
<comment type="function">
    <text evidence="1">Is involved in generating a small heat-stable compound (Nod), an acylated oligomer of N-acetylglucosamine, that stimulates mitosis in various plant protoplasts.</text>
</comment>
<proteinExistence type="inferred from homology"/>
<dbReference type="SUPFAM" id="SSF88713">
    <property type="entry name" value="Glycoside hydrolase/deacetylase"/>
    <property type="match status" value="1"/>
</dbReference>
<gene>
    <name evidence="7" type="ORF">AOV_00485</name>
</gene>
<reference evidence="7 8" key="2">
    <citation type="journal article" date="2019" name="BMC Genomics">
        <title>The Anaplasma ovis genome reveals a high proportion of pseudogenes.</title>
        <authorList>
            <person name="Liu Z."/>
            <person name="Peasley A.M."/>
            <person name="Yang J."/>
            <person name="Li Y."/>
            <person name="Guan G."/>
            <person name="Luo J."/>
            <person name="Yin H."/>
            <person name="Brayton K.A."/>
        </authorList>
    </citation>
    <scope>NUCLEOTIDE SEQUENCE [LARGE SCALE GENOMIC DNA]</scope>
    <source>
        <strain evidence="7 8">Haibei</strain>
    </source>
</reference>
<feature type="transmembrane region" description="Helical" evidence="5">
    <location>
        <begin position="23"/>
        <end position="44"/>
    </location>
</feature>
<evidence type="ECO:0000313" key="8">
    <source>
        <dbReference type="Proteomes" id="UP000259762"/>
    </source>
</evidence>
<dbReference type="PROSITE" id="PS51677">
    <property type="entry name" value="NODB"/>
    <property type="match status" value="1"/>
</dbReference>
<evidence type="ECO:0000313" key="7">
    <source>
        <dbReference type="EMBL" id="ASI47435.1"/>
    </source>
</evidence>
<dbReference type="GO" id="GO:0016810">
    <property type="term" value="F:hydrolase activity, acting on carbon-nitrogen (but not peptide) bonds"/>
    <property type="evidence" value="ECO:0007669"/>
    <property type="project" value="InterPro"/>
</dbReference>
<name>A0A2Z2LB56_9RICK</name>
<evidence type="ECO:0000256" key="3">
    <source>
        <dbReference type="ARBA" id="ARBA00020071"/>
    </source>
</evidence>
<dbReference type="EMBL" id="CP015994">
    <property type="protein sequence ID" value="ASI47435.1"/>
    <property type="molecule type" value="Genomic_DNA"/>
</dbReference>
<feature type="domain" description="NodB homology" evidence="6">
    <location>
        <begin position="119"/>
        <end position="319"/>
    </location>
</feature>
<evidence type="ECO:0000259" key="6">
    <source>
        <dbReference type="PROSITE" id="PS51677"/>
    </source>
</evidence>
<dbReference type="PANTHER" id="PTHR10587">
    <property type="entry name" value="GLYCOSYL TRANSFERASE-RELATED"/>
    <property type="match status" value="1"/>
</dbReference>
<dbReference type="KEGG" id="aoh:AOV_00485"/>
<dbReference type="OrthoDB" id="9784220at2"/>
<reference evidence="8" key="1">
    <citation type="submission" date="2018-06" db="EMBL/GenBank/DDBJ databases">
        <title>The Anaplasma ovis genome reveals a high proportion of pseudogenes.</title>
        <authorList>
            <person name="Liu Z."/>
            <person name="Peasley A.M."/>
            <person name="Yang J."/>
            <person name="Li Y."/>
            <person name="Guan G."/>
            <person name="Luo J."/>
            <person name="Yin H."/>
            <person name="Brayton K.A."/>
        </authorList>
    </citation>
    <scope>NUCLEOTIDE SEQUENCE [LARGE SCALE GENOMIC DNA]</scope>
    <source>
        <strain evidence="8">Haibei</strain>
    </source>
</reference>
<evidence type="ECO:0000256" key="2">
    <source>
        <dbReference type="ARBA" id="ARBA00010973"/>
    </source>
</evidence>
<keyword evidence="8" id="KW-1185">Reference proteome</keyword>
<dbReference type="PANTHER" id="PTHR10587:SF134">
    <property type="entry name" value="SECRETED PROTEIN"/>
    <property type="match status" value="1"/>
</dbReference>
<sequence>MAVVVARVVRACCGVFPVSSKSIVLPVIFVIFTAVLPMCGAAHARDVSYNSKFGSRVVMDAIWTDVQLHGTEGEGKVSGYHQPDLTLPDGGCTPLWAQWGANGKRGNIRSVSLRPDVGKVVALTFDFCELSTKTAGYDGRVIDFLRQRGIPATLFLGGKWMKTHQERAMQLIADPLFEIGNHAWTHGNFALLPVKDATEQVMCTERQYEILRDAIGARLHDGISREEFEKIPKSLSLFRLPYGRVADANLDLLHKIGVRVIQWNIVVPEWERISDKFVSGMGIRRGSILLMHATSVPPYTLENLEVIVGFLQKEGYSFATVTELLDMGSPNVHTEGYFRHSGDNVFLDNRYVRYGTAHPPPSGSVPRGGG</sequence>
<evidence type="ECO:0000256" key="5">
    <source>
        <dbReference type="SAM" id="Phobius"/>
    </source>
</evidence>
<dbReference type="InterPro" id="IPR002509">
    <property type="entry name" value="NODB_dom"/>
</dbReference>
<dbReference type="GO" id="GO:0005975">
    <property type="term" value="P:carbohydrate metabolic process"/>
    <property type="evidence" value="ECO:0007669"/>
    <property type="project" value="InterPro"/>
</dbReference>
<dbReference type="Gene3D" id="3.20.20.370">
    <property type="entry name" value="Glycoside hydrolase/deacetylase"/>
    <property type="match status" value="1"/>
</dbReference>
<comment type="similarity">
    <text evidence="2">Belongs to the polysaccharide deacetylase family.</text>
</comment>
<keyword evidence="5" id="KW-0472">Membrane</keyword>
<keyword evidence="5" id="KW-1133">Transmembrane helix</keyword>
<organism evidence="7 8">
    <name type="scientific">Anaplasma ovis str. Haibei</name>
    <dbReference type="NCBI Taxonomy" id="1248439"/>
    <lineage>
        <taxon>Bacteria</taxon>
        <taxon>Pseudomonadati</taxon>
        <taxon>Pseudomonadota</taxon>
        <taxon>Alphaproteobacteria</taxon>
        <taxon>Rickettsiales</taxon>
        <taxon>Anaplasmataceae</taxon>
        <taxon>Anaplasma</taxon>
    </lineage>
</organism>
<dbReference type="AlphaFoldDB" id="A0A2Z2LB56"/>
<protein>
    <recommendedName>
        <fullName evidence="3">Chitooligosaccharide deacetylase</fullName>
    </recommendedName>
    <alternativeName>
        <fullName evidence="4">Nodulation protein B</fullName>
    </alternativeName>
</protein>
<evidence type="ECO:0000256" key="4">
    <source>
        <dbReference type="ARBA" id="ARBA00032976"/>
    </source>
</evidence>
<accession>A0A2Z2LB56</accession>
<dbReference type="Pfam" id="PF01522">
    <property type="entry name" value="Polysacc_deac_1"/>
    <property type="match status" value="1"/>
</dbReference>
<dbReference type="InterPro" id="IPR050248">
    <property type="entry name" value="Polysacc_deacetylase_ArnD"/>
</dbReference>
<dbReference type="Proteomes" id="UP000259762">
    <property type="component" value="Chromosome"/>
</dbReference>
<keyword evidence="5" id="KW-0812">Transmembrane</keyword>
<dbReference type="InterPro" id="IPR011330">
    <property type="entry name" value="Glyco_hydro/deAcase_b/a-brl"/>
</dbReference>